<reference evidence="3 4" key="1">
    <citation type="submission" date="2013-03" db="EMBL/GenBank/DDBJ databases">
        <title>The Genome Sequence of Capronia coronata CBS 617.96.</title>
        <authorList>
            <consortium name="The Broad Institute Genomics Platform"/>
            <person name="Cuomo C."/>
            <person name="de Hoog S."/>
            <person name="Gorbushina A."/>
            <person name="Walker B."/>
            <person name="Young S.K."/>
            <person name="Zeng Q."/>
            <person name="Gargeya S."/>
            <person name="Fitzgerald M."/>
            <person name="Haas B."/>
            <person name="Abouelleil A."/>
            <person name="Allen A.W."/>
            <person name="Alvarado L."/>
            <person name="Arachchi H.M."/>
            <person name="Berlin A.M."/>
            <person name="Chapman S.B."/>
            <person name="Gainer-Dewar J."/>
            <person name="Goldberg J."/>
            <person name="Griggs A."/>
            <person name="Gujja S."/>
            <person name="Hansen M."/>
            <person name="Howarth C."/>
            <person name="Imamovic A."/>
            <person name="Ireland A."/>
            <person name="Larimer J."/>
            <person name="McCowan C."/>
            <person name="Murphy C."/>
            <person name="Pearson M."/>
            <person name="Poon T.W."/>
            <person name="Priest M."/>
            <person name="Roberts A."/>
            <person name="Saif S."/>
            <person name="Shea T."/>
            <person name="Sisk P."/>
            <person name="Sykes S."/>
            <person name="Wortman J."/>
            <person name="Nusbaum C."/>
            <person name="Birren B."/>
        </authorList>
    </citation>
    <scope>NUCLEOTIDE SEQUENCE [LARGE SCALE GENOMIC DNA]</scope>
    <source>
        <strain evidence="3 4">CBS 617.96</strain>
    </source>
</reference>
<dbReference type="GO" id="GO:0003677">
    <property type="term" value="F:DNA binding"/>
    <property type="evidence" value="ECO:0007669"/>
    <property type="project" value="InterPro"/>
</dbReference>
<dbReference type="eggNOG" id="ENOG502SETJ">
    <property type="taxonomic scope" value="Eukaryota"/>
</dbReference>
<dbReference type="Pfam" id="PF02765">
    <property type="entry name" value="POT1"/>
    <property type="match status" value="1"/>
</dbReference>
<dbReference type="OrthoDB" id="5363079at2759"/>
<dbReference type="InterPro" id="IPR011564">
    <property type="entry name" value="Telomer_end-bd_POT1/Cdc13"/>
</dbReference>
<feature type="region of interest" description="Disordered" evidence="1">
    <location>
        <begin position="448"/>
        <end position="489"/>
    </location>
</feature>
<feature type="region of interest" description="Disordered" evidence="1">
    <location>
        <begin position="812"/>
        <end position="844"/>
    </location>
</feature>
<name>W9YKP6_9EURO</name>
<accession>W9YKP6</accession>
<protein>
    <recommendedName>
        <fullName evidence="2">Telomeric single stranded DNA binding POT1/Cdc13 domain-containing protein</fullName>
    </recommendedName>
</protein>
<feature type="compositionally biased region" description="Basic residues" evidence="1">
    <location>
        <begin position="635"/>
        <end position="652"/>
    </location>
</feature>
<feature type="region of interest" description="Disordered" evidence="1">
    <location>
        <begin position="562"/>
        <end position="605"/>
    </location>
</feature>
<dbReference type="InterPro" id="IPR012340">
    <property type="entry name" value="NA-bd_OB-fold"/>
</dbReference>
<dbReference type="GeneID" id="19156750"/>
<organism evidence="3 4">
    <name type="scientific">Capronia coronata CBS 617.96</name>
    <dbReference type="NCBI Taxonomy" id="1182541"/>
    <lineage>
        <taxon>Eukaryota</taxon>
        <taxon>Fungi</taxon>
        <taxon>Dikarya</taxon>
        <taxon>Ascomycota</taxon>
        <taxon>Pezizomycotina</taxon>
        <taxon>Eurotiomycetes</taxon>
        <taxon>Chaetothyriomycetidae</taxon>
        <taxon>Chaetothyriales</taxon>
        <taxon>Herpotrichiellaceae</taxon>
        <taxon>Capronia</taxon>
    </lineage>
</organism>
<evidence type="ECO:0000259" key="2">
    <source>
        <dbReference type="SMART" id="SM00976"/>
    </source>
</evidence>
<feature type="compositionally biased region" description="Polar residues" evidence="1">
    <location>
        <begin position="828"/>
        <end position="844"/>
    </location>
</feature>
<dbReference type="SMART" id="SM00976">
    <property type="entry name" value="Telo_bind"/>
    <property type="match status" value="1"/>
</dbReference>
<feature type="compositionally biased region" description="Low complexity" evidence="1">
    <location>
        <begin position="738"/>
        <end position="749"/>
    </location>
</feature>
<feature type="region of interest" description="Disordered" evidence="1">
    <location>
        <begin position="880"/>
        <end position="899"/>
    </location>
</feature>
<comment type="caution">
    <text evidence="3">The sequence shown here is derived from an EMBL/GenBank/DDBJ whole genome shotgun (WGS) entry which is preliminary data.</text>
</comment>
<dbReference type="GO" id="GO:0000723">
    <property type="term" value="P:telomere maintenance"/>
    <property type="evidence" value="ECO:0007669"/>
    <property type="project" value="InterPro"/>
</dbReference>
<evidence type="ECO:0000256" key="1">
    <source>
        <dbReference type="SAM" id="MobiDB-lite"/>
    </source>
</evidence>
<feature type="compositionally biased region" description="Acidic residues" evidence="1">
    <location>
        <begin position="1147"/>
        <end position="1162"/>
    </location>
</feature>
<evidence type="ECO:0000313" key="4">
    <source>
        <dbReference type="Proteomes" id="UP000019484"/>
    </source>
</evidence>
<dbReference type="Gene3D" id="2.40.50.140">
    <property type="entry name" value="Nucleic acid-binding proteins"/>
    <property type="match status" value="1"/>
</dbReference>
<dbReference type="Proteomes" id="UP000019484">
    <property type="component" value="Unassembled WGS sequence"/>
</dbReference>
<dbReference type="AlphaFoldDB" id="W9YKP6"/>
<sequence>MTTVAERVPTPPAFEPSASLAIAHLSPSSAGPSSYIAANVALVWPYSSSTRSLALLLADPDVRLRKQKGQVKVVFRDGAAKAIAETKVGIGDSIWLSLHGCDWKETSQTLSTPGEKIDWDLEFRDRVLFQIAGDQVDRATVDYTGHELDSHLQNGATTPSDRPEAARTQVNGLVRPEQSTIRVQLTPFKSARKYSSGTFIDASLDPFAEDDGYVLGKGRKRTKFARHSGAWSLLDSESAEEDSSNTENASRNAEALLLVTPPQRAELNGVSDGASPTRDKEEGLGEASTVSQDSMPLSPILQPPDHKEGEPPSPQPAAEEKELYTKPTSIVMGPPQTPLRIVPLEASSGNNHEVQEPDEDESSAATTPRLLPLASPGLPLVSPLIRRSGVELGYFPVSAGLMSQLEASGEGSGNTTPDQDVTVAADHVSVESDGTPLVLGDITFQRRASSERLSEPQYEDDAAVSEEHQATASPVDLESRPPSPEMINLPNGSLSAQPVSPGEAIFGRGVSPLQADPTLATVMGSNSAVVEIEDDDMYGAPEEAPRPSSPVAPTTSLMQAQSSLNDVEQSTQKHPTTSSPYAESLPVSGTPQSRRLPSREPSDATWEEQLTVGAVDCRSPVTYSAPPFPFIQNWHKSRSSHSSSRRSSRHSQARSLDGSVDEDDSSALDHSLVDERAPVQGEDADAAGIGAQSVASEESMQETREEFSETGQRVSVEEAANAIPTQEEQYVTPDAENVVEVSPTSPSSEAINREDPAGQLPTPDQTQRYQAKYDYTVEIHPVLQATAGANDPPSPQATQEETTSVILQKESQVLTSEESAAPAAFMPLSNTQPETTTYRRTSQRLSVRKSVMPVNMSSPYFTPRKSAPVLSSPLARKENIEGPASGLQNIPSSPTDERSKSIVTRFSVHEAEQNTIDALIRDQAGEARTGIQMRNGTTTSLSYYPHLTSLHEHFGNLVDVMAVCIERSTESQRSKAGPKDYYTTLRLADPSTDSGVGTVVQIFRPVQIALPTTEPGDAVIMRDFKVQTSNRQFMLLSTETSSWAVFKTGHFPSNPIVSGPPIEYGQEEASYIEILARWWHKESEGLFSGRASLRHEMDNTGVTDNLSAQEAQTTASHWGKDDSRSHRTPAPASRRKENRTDNANNEGDTDEEVLVDEDDLDEISGTPLVDKTNRRRESTASTTARSTTMKEPGRESVTPRRSTRGQASPSVVHELRDGTKYVDHGRRRSGSVVHELRDGVTYVDE</sequence>
<gene>
    <name evidence="3" type="ORF">A1O1_01849</name>
</gene>
<feature type="compositionally biased region" description="Polar residues" evidence="1">
    <location>
        <begin position="562"/>
        <end position="595"/>
    </location>
</feature>
<dbReference type="GO" id="GO:0000781">
    <property type="term" value="C:chromosome, telomeric region"/>
    <property type="evidence" value="ECO:0007669"/>
    <property type="project" value="InterPro"/>
</dbReference>
<feature type="region of interest" description="Disordered" evidence="1">
    <location>
        <begin position="258"/>
        <end position="320"/>
    </location>
</feature>
<dbReference type="SUPFAM" id="SSF50249">
    <property type="entry name" value="Nucleic acid-binding proteins"/>
    <property type="match status" value="1"/>
</dbReference>
<feature type="domain" description="Telomeric single stranded DNA binding POT1/Cdc13" evidence="2">
    <location>
        <begin position="944"/>
        <end position="1080"/>
    </location>
</feature>
<dbReference type="EMBL" id="AMWN01000002">
    <property type="protein sequence ID" value="EXJ93457.1"/>
    <property type="molecule type" value="Genomic_DNA"/>
</dbReference>
<dbReference type="STRING" id="1182541.W9YKP6"/>
<feature type="region of interest" description="Disordered" evidence="1">
    <location>
        <begin position="627"/>
        <end position="765"/>
    </location>
</feature>
<evidence type="ECO:0000313" key="3">
    <source>
        <dbReference type="EMBL" id="EXJ93457.1"/>
    </source>
</evidence>
<proteinExistence type="predicted"/>
<keyword evidence="4" id="KW-1185">Reference proteome</keyword>
<dbReference type="HOGENOM" id="CLU_261220_0_0_1"/>
<feature type="compositionally biased region" description="Basic and acidic residues" evidence="1">
    <location>
        <begin position="1213"/>
        <end position="1224"/>
    </location>
</feature>
<feature type="region of interest" description="Disordered" evidence="1">
    <location>
        <begin position="1109"/>
        <end position="1232"/>
    </location>
</feature>
<dbReference type="CDD" id="cd04497">
    <property type="entry name" value="hPOT1_OB1_like"/>
    <property type="match status" value="1"/>
</dbReference>
<dbReference type="RefSeq" id="XP_007720951.1">
    <property type="nucleotide sequence ID" value="XM_007722761.1"/>
</dbReference>